<gene>
    <name evidence="1" type="ORF">VFH_I325400</name>
</gene>
<sequence length="159" mass="18723">MWMVYDQVLFIWLFLMISLTVLPRLLFCKRSHEVWVHKHFTIVMEAHVRQLCTELKTSKKLNKYVSKFVIRIKLIVDSFLLVGDYISEEDEIDAILDGLLKEYNSIMMQVYDKSEPPTIYDIKELLYVLEAQLDNFQQELSVSNTSSNLAQHASGDWSR</sequence>
<dbReference type="EMBL" id="OX451736">
    <property type="protein sequence ID" value="CAI8587967.1"/>
    <property type="molecule type" value="Genomic_DNA"/>
</dbReference>
<dbReference type="PANTHER" id="PTHR47481:SF22">
    <property type="entry name" value="RETROTRANSPOSON GAG DOMAIN-CONTAINING PROTEIN"/>
    <property type="match status" value="1"/>
</dbReference>
<evidence type="ECO:0000313" key="2">
    <source>
        <dbReference type="Proteomes" id="UP001157006"/>
    </source>
</evidence>
<dbReference type="AlphaFoldDB" id="A0AAV0YTW3"/>
<evidence type="ECO:0000313" key="1">
    <source>
        <dbReference type="EMBL" id="CAI8587967.1"/>
    </source>
</evidence>
<protein>
    <submittedName>
        <fullName evidence="1">Uncharacterized protein</fullName>
    </submittedName>
</protein>
<proteinExistence type="predicted"/>
<organism evidence="1 2">
    <name type="scientific">Vicia faba</name>
    <name type="common">Broad bean</name>
    <name type="synonym">Faba vulgaris</name>
    <dbReference type="NCBI Taxonomy" id="3906"/>
    <lineage>
        <taxon>Eukaryota</taxon>
        <taxon>Viridiplantae</taxon>
        <taxon>Streptophyta</taxon>
        <taxon>Embryophyta</taxon>
        <taxon>Tracheophyta</taxon>
        <taxon>Spermatophyta</taxon>
        <taxon>Magnoliopsida</taxon>
        <taxon>eudicotyledons</taxon>
        <taxon>Gunneridae</taxon>
        <taxon>Pentapetalae</taxon>
        <taxon>rosids</taxon>
        <taxon>fabids</taxon>
        <taxon>Fabales</taxon>
        <taxon>Fabaceae</taxon>
        <taxon>Papilionoideae</taxon>
        <taxon>50 kb inversion clade</taxon>
        <taxon>NPAAA clade</taxon>
        <taxon>Hologalegina</taxon>
        <taxon>IRL clade</taxon>
        <taxon>Fabeae</taxon>
        <taxon>Vicia</taxon>
    </lineage>
</organism>
<dbReference type="PANTHER" id="PTHR47481">
    <property type="match status" value="1"/>
</dbReference>
<name>A0AAV0YTW3_VICFA</name>
<reference evidence="1 2" key="1">
    <citation type="submission" date="2023-01" db="EMBL/GenBank/DDBJ databases">
        <authorList>
            <person name="Kreplak J."/>
        </authorList>
    </citation>
    <scope>NUCLEOTIDE SEQUENCE [LARGE SCALE GENOMIC DNA]</scope>
</reference>
<keyword evidence="2" id="KW-1185">Reference proteome</keyword>
<accession>A0AAV0YTW3</accession>
<dbReference type="Proteomes" id="UP001157006">
    <property type="component" value="Chromosome 1L"/>
</dbReference>